<dbReference type="InterPro" id="IPR029033">
    <property type="entry name" value="His_PPase_superfam"/>
</dbReference>
<evidence type="ECO:0000256" key="2">
    <source>
        <dbReference type="ARBA" id="ARBA00012632"/>
    </source>
</evidence>
<evidence type="ECO:0000256" key="1">
    <source>
        <dbReference type="ARBA" id="ARBA00005375"/>
    </source>
</evidence>
<feature type="region of interest" description="Disordered" evidence="5">
    <location>
        <begin position="276"/>
        <end position="319"/>
    </location>
</feature>
<keyword evidence="3" id="KW-0378">Hydrolase</keyword>
<feature type="region of interest" description="Disordered" evidence="5">
    <location>
        <begin position="384"/>
        <end position="429"/>
    </location>
</feature>
<feature type="compositionally biased region" description="Basic and acidic residues" evidence="5">
    <location>
        <begin position="287"/>
        <end position="299"/>
    </location>
</feature>
<evidence type="ECO:0000256" key="3">
    <source>
        <dbReference type="ARBA" id="ARBA00022801"/>
    </source>
</evidence>
<dbReference type="Pfam" id="PF00328">
    <property type="entry name" value="His_Phos_2"/>
    <property type="match status" value="1"/>
</dbReference>
<accession>A0A9W8N6G0</accession>
<feature type="compositionally biased region" description="Polar residues" evidence="5">
    <location>
        <begin position="131"/>
        <end position="142"/>
    </location>
</feature>
<comment type="caution">
    <text evidence="6">The sequence shown here is derived from an EMBL/GenBank/DDBJ whole genome shotgun (WGS) entry which is preliminary data.</text>
</comment>
<keyword evidence="7" id="KW-1185">Reference proteome</keyword>
<dbReference type="PANTHER" id="PTHR20963">
    <property type="entry name" value="MULTIPLE INOSITOL POLYPHOSPHATE PHOSPHATASE-RELATED"/>
    <property type="match status" value="1"/>
</dbReference>
<dbReference type="PANTHER" id="PTHR20963:SF24">
    <property type="entry name" value="3-PHYTASE B"/>
    <property type="match status" value="1"/>
</dbReference>
<feature type="compositionally biased region" description="Low complexity" evidence="5">
    <location>
        <begin position="388"/>
        <end position="403"/>
    </location>
</feature>
<feature type="region of interest" description="Disordered" evidence="5">
    <location>
        <begin position="101"/>
        <end position="182"/>
    </location>
</feature>
<dbReference type="VEuPathDB" id="FungiDB:F4678DRAFT_437531"/>
<dbReference type="GO" id="GO:0003993">
    <property type="term" value="F:acid phosphatase activity"/>
    <property type="evidence" value="ECO:0007669"/>
    <property type="project" value="TreeGrafter"/>
</dbReference>
<evidence type="ECO:0000256" key="5">
    <source>
        <dbReference type="SAM" id="MobiDB-lite"/>
    </source>
</evidence>
<proteinExistence type="inferred from homology"/>
<dbReference type="SUPFAM" id="SSF53254">
    <property type="entry name" value="Phosphoglycerate mutase-like"/>
    <property type="match status" value="1"/>
</dbReference>
<evidence type="ECO:0000313" key="6">
    <source>
        <dbReference type="EMBL" id="KAJ3558508.1"/>
    </source>
</evidence>
<dbReference type="InterPro" id="IPR000560">
    <property type="entry name" value="His_Pase_clade-2"/>
</dbReference>
<dbReference type="GO" id="GO:0016158">
    <property type="term" value="F:inositol hexakisphosphate 3-phosphatase activity"/>
    <property type="evidence" value="ECO:0007669"/>
    <property type="project" value="UniProtKB-EC"/>
</dbReference>
<reference evidence="6" key="1">
    <citation type="submission" date="2022-07" db="EMBL/GenBank/DDBJ databases">
        <title>Genome Sequence of Xylaria arbuscula.</title>
        <authorList>
            <person name="Buettner E."/>
        </authorList>
    </citation>
    <scope>NUCLEOTIDE SEQUENCE</scope>
    <source>
        <strain evidence="6">VT107</strain>
    </source>
</reference>
<dbReference type="Proteomes" id="UP001148614">
    <property type="component" value="Unassembled WGS sequence"/>
</dbReference>
<comment type="similarity">
    <text evidence="1">Belongs to the histidine acid phosphatase family.</text>
</comment>
<feature type="region of interest" description="Disordered" evidence="5">
    <location>
        <begin position="1"/>
        <end position="56"/>
    </location>
</feature>
<dbReference type="CDD" id="cd07061">
    <property type="entry name" value="HP_HAP_like"/>
    <property type="match status" value="1"/>
</dbReference>
<feature type="compositionally biased region" description="Pro residues" evidence="5">
    <location>
        <begin position="107"/>
        <end position="116"/>
    </location>
</feature>
<evidence type="ECO:0000313" key="7">
    <source>
        <dbReference type="Proteomes" id="UP001148614"/>
    </source>
</evidence>
<sequence>MPQPTLAPLGKTLEVFREEPAPRKRRGSGWSSFSARKRLLPSNTSLPRRPRISGPSNFRHVYSESFQFPVDSSSQSKLRPSSFHPLELNLNVSDTQLSPILPHLSYPSPPVTPPPRAYTAASPSRSSSPAMSHQRSYSSMSFSIPRRPVNGSSVFDSPRSNGSTPQRLQPVRTRGFTSPAMPSPIVEDLVERVANAMLERDRLQEQIDDVVERQSIYSSSRPSTAHGRPGLWLDFDEKSHQQKDLTFTAEMEPMPEIPAMPPNAPSFSERLSSDHLQNTLNKPPVRTRYEANSSRKLEGRAPPPPLPLRLRPPLRKKKSFSRVSRVSSWLFPAGAEHKKEISLDSLTNVPRPVAGGEGFYQVAHPERRQRSSFDSESVVSDWTVEEQTLPTSLSPSSPATPRTMSGPSTQFRQRKSPGRATHVSPSAHQTRGRVKLITFQLNGNGDNFLALHFMMAFSDFKDRLKAVISGKQVKYSALPENVSQEESQRRAASWAHRHKSLLRLTGVALLLAIIGIFGVNYTRTSKKHSCDYVKAGFQCKPAISHSWGQYSPFFSVPSEIPNEIPKGCEVTFAQVLSRHGARDPTLSKSLAYASLFDRIHSNVTDYGRSYRFIKDYKYTLGADQLSVFGQQQLVNSGINFYQRYEKLARNVSPFVRTAGQQRVVDSAVNWTQGFHQARLADKKAKFPDAYPYEPIILPEIDGFNNTLSPMTCTAFKEGPDTGSEAQAIWVDTFVPPIAERVNQNLVGANLSNHDIIHLMDICPFETVANTDGHLSRFCDLFNEDEWHSFDYYQTLGKWCWLRQRAHFEAHGTAGSRCHDDQYHARQVAHQLPARQRAVRRLQPRQRHVGHVRRAGPVQCHGAPVEHDQG</sequence>
<name>A0A9W8N6G0_9PEZI</name>
<dbReference type="Gene3D" id="3.40.50.1240">
    <property type="entry name" value="Phosphoglycerate mutase-like"/>
    <property type="match status" value="1"/>
</dbReference>
<dbReference type="EC" id="3.1.3.8" evidence="2"/>
<feature type="coiled-coil region" evidence="4">
    <location>
        <begin position="186"/>
        <end position="213"/>
    </location>
</feature>
<feature type="compositionally biased region" description="Low complexity" evidence="5">
    <location>
        <begin position="117"/>
        <end position="130"/>
    </location>
</feature>
<dbReference type="PROSITE" id="PS00616">
    <property type="entry name" value="HIS_ACID_PHOSPHAT_1"/>
    <property type="match status" value="1"/>
</dbReference>
<feature type="compositionally biased region" description="Polar residues" evidence="5">
    <location>
        <begin position="150"/>
        <end position="167"/>
    </location>
</feature>
<dbReference type="EMBL" id="JANPWZ010002466">
    <property type="protein sequence ID" value="KAJ3558508.1"/>
    <property type="molecule type" value="Genomic_DNA"/>
</dbReference>
<dbReference type="VEuPathDB" id="FungiDB:F4678DRAFT_473445"/>
<dbReference type="InterPro" id="IPR033379">
    <property type="entry name" value="Acid_Pase_AS"/>
</dbReference>
<protein>
    <recommendedName>
        <fullName evidence="2">3-phytase</fullName>
        <ecNumber evidence="2">3.1.3.8</ecNumber>
    </recommendedName>
</protein>
<evidence type="ECO:0000256" key="4">
    <source>
        <dbReference type="SAM" id="Coils"/>
    </source>
</evidence>
<organism evidence="6 7">
    <name type="scientific">Xylaria arbuscula</name>
    <dbReference type="NCBI Taxonomy" id="114810"/>
    <lineage>
        <taxon>Eukaryota</taxon>
        <taxon>Fungi</taxon>
        <taxon>Dikarya</taxon>
        <taxon>Ascomycota</taxon>
        <taxon>Pezizomycotina</taxon>
        <taxon>Sordariomycetes</taxon>
        <taxon>Xylariomycetidae</taxon>
        <taxon>Xylariales</taxon>
        <taxon>Xylariaceae</taxon>
        <taxon>Xylaria</taxon>
    </lineage>
</organism>
<keyword evidence="4" id="KW-0175">Coiled coil</keyword>
<gene>
    <name evidence="6" type="ORF">NPX13_g9690</name>
</gene>
<dbReference type="AlphaFoldDB" id="A0A9W8N6G0"/>